<feature type="transmembrane region" description="Helical" evidence="1">
    <location>
        <begin position="53"/>
        <end position="80"/>
    </location>
</feature>
<dbReference type="AlphaFoldDB" id="F7YX12"/>
<feature type="transmembrane region" description="Helical" evidence="1">
    <location>
        <begin position="141"/>
        <end position="159"/>
    </location>
</feature>
<dbReference type="STRING" id="688269.Theth_0519"/>
<dbReference type="CDD" id="cd01949">
    <property type="entry name" value="GGDEF"/>
    <property type="match status" value="1"/>
</dbReference>
<keyword evidence="4" id="KW-1185">Reference proteome</keyword>
<evidence type="ECO:0000313" key="3">
    <source>
        <dbReference type="EMBL" id="AEH50608.1"/>
    </source>
</evidence>
<dbReference type="EMBL" id="CP002351">
    <property type="protein sequence ID" value="AEH50608.1"/>
    <property type="molecule type" value="Genomic_DNA"/>
</dbReference>
<evidence type="ECO:0000313" key="4">
    <source>
        <dbReference type="Proteomes" id="UP000006804"/>
    </source>
</evidence>
<name>F7YX12_9THEM</name>
<dbReference type="InterPro" id="IPR000160">
    <property type="entry name" value="GGDEF_dom"/>
</dbReference>
<keyword evidence="1" id="KW-1133">Transmembrane helix</keyword>
<dbReference type="InterPro" id="IPR029787">
    <property type="entry name" value="Nucleotide_cyclase"/>
</dbReference>
<evidence type="ECO:0000259" key="2">
    <source>
        <dbReference type="PROSITE" id="PS50887"/>
    </source>
</evidence>
<dbReference type="PATRIC" id="fig|688269.3.peg.539"/>
<gene>
    <name evidence="3" type="ORF">Theth_0519</name>
</gene>
<dbReference type="Gene3D" id="3.30.450.40">
    <property type="match status" value="1"/>
</dbReference>
<feature type="transmembrane region" description="Helical" evidence="1">
    <location>
        <begin position="6"/>
        <end position="24"/>
    </location>
</feature>
<dbReference type="PROSITE" id="PS50887">
    <property type="entry name" value="GGDEF"/>
    <property type="match status" value="1"/>
</dbReference>
<feature type="transmembrane region" description="Helical" evidence="1">
    <location>
        <begin position="115"/>
        <end position="134"/>
    </location>
</feature>
<feature type="transmembrane region" description="Helical" evidence="1">
    <location>
        <begin position="31"/>
        <end position="47"/>
    </location>
</feature>
<protein>
    <submittedName>
        <fullName evidence="3">Diguanylate cyclase</fullName>
    </submittedName>
</protein>
<dbReference type="PANTHER" id="PTHR45138">
    <property type="entry name" value="REGULATORY COMPONENTS OF SENSORY TRANSDUCTION SYSTEM"/>
    <property type="match status" value="1"/>
</dbReference>
<evidence type="ECO:0000256" key="1">
    <source>
        <dbReference type="SAM" id="Phobius"/>
    </source>
</evidence>
<proteinExistence type="predicted"/>
<feature type="transmembrane region" description="Helical" evidence="1">
    <location>
        <begin position="92"/>
        <end position="109"/>
    </location>
</feature>
<dbReference type="InterPro" id="IPR050469">
    <property type="entry name" value="Diguanylate_Cyclase"/>
</dbReference>
<dbReference type="GO" id="GO:0052621">
    <property type="term" value="F:diguanylate cyclase activity"/>
    <property type="evidence" value="ECO:0007669"/>
    <property type="project" value="TreeGrafter"/>
</dbReference>
<dbReference type="OrthoDB" id="48290at2"/>
<dbReference type="NCBIfam" id="TIGR00254">
    <property type="entry name" value="GGDEF"/>
    <property type="match status" value="1"/>
</dbReference>
<dbReference type="SMART" id="SM00267">
    <property type="entry name" value="GGDEF"/>
    <property type="match status" value="1"/>
</dbReference>
<keyword evidence="1" id="KW-0472">Membrane</keyword>
<feature type="domain" description="GGDEF" evidence="2">
    <location>
        <begin position="415"/>
        <end position="543"/>
    </location>
</feature>
<reference evidence="3 4" key="1">
    <citation type="submission" date="2010-11" db="EMBL/GenBank/DDBJ databases">
        <title>The complete genome of Thermotoga thermarum DSM 5069.</title>
        <authorList>
            <consortium name="US DOE Joint Genome Institute (JGI-PGF)"/>
            <person name="Lucas S."/>
            <person name="Copeland A."/>
            <person name="Lapidus A."/>
            <person name="Bruce D."/>
            <person name="Goodwin L."/>
            <person name="Pitluck S."/>
            <person name="Kyrpides N."/>
            <person name="Mavromatis K."/>
            <person name="Ivanova N."/>
            <person name="Zeytun A."/>
            <person name="Brettin T."/>
            <person name="Detter J.C."/>
            <person name="Tapia R."/>
            <person name="Han C."/>
            <person name="Land M."/>
            <person name="Hauser L."/>
            <person name="Markowitz V."/>
            <person name="Cheng J.-F."/>
            <person name="Hugenholtz P."/>
            <person name="Woyke T."/>
            <person name="Wu D."/>
            <person name="Spring S."/>
            <person name="Schroeder M."/>
            <person name="Brambilla E."/>
            <person name="Klenk H.-P."/>
            <person name="Eisen J.A."/>
        </authorList>
    </citation>
    <scope>NUCLEOTIDE SEQUENCE [LARGE SCALE GENOMIC DNA]</scope>
    <source>
        <strain evidence="3 4">DSM 5069</strain>
    </source>
</reference>
<dbReference type="KEGG" id="tta:Theth_0519"/>
<keyword evidence="1" id="KW-0812">Transmembrane</keyword>
<dbReference type="Gene3D" id="3.30.70.270">
    <property type="match status" value="1"/>
</dbReference>
<dbReference type="InterPro" id="IPR029016">
    <property type="entry name" value="GAF-like_dom_sf"/>
</dbReference>
<dbReference type="SUPFAM" id="SSF55781">
    <property type="entry name" value="GAF domain-like"/>
    <property type="match status" value="1"/>
</dbReference>
<accession>F7YX12</accession>
<dbReference type="InterPro" id="IPR043128">
    <property type="entry name" value="Rev_trsase/Diguanyl_cyclase"/>
</dbReference>
<dbReference type="RefSeq" id="WP_013931831.1">
    <property type="nucleotide sequence ID" value="NC_015707.1"/>
</dbReference>
<organism evidence="3 4">
    <name type="scientific">Pseudothermotoga thermarum DSM 5069</name>
    <dbReference type="NCBI Taxonomy" id="688269"/>
    <lineage>
        <taxon>Bacteria</taxon>
        <taxon>Thermotogati</taxon>
        <taxon>Thermotogota</taxon>
        <taxon>Thermotogae</taxon>
        <taxon>Thermotogales</taxon>
        <taxon>Thermotogaceae</taxon>
        <taxon>Pseudothermotoga</taxon>
    </lineage>
</organism>
<sequence length="543" mass="62009">MGKRLLIFLDILLSIATIMFLFPIRFDRLDLLLFAYAFLLFSILRHSEYFPMALLLSISLVLGRLQTTPLAVAVGIIFSLRNHGVKERLINAARVFWISGFLVVTHGIIFDKAVFAAAVFAFVPAVFETTFLIKSKKSLKIVALVNLAYLVLFTENLLHVVLSDAFLPIVLNPMVFFIYLLVQDYESIWQRYLLEKERTDLIRKKLAMVIDVVNTISQKATVEESLYKLAEAISVIGGFKYVLINVFDRSSGKILRLAHHGLNPEEFDRLKKFPPPIENFYRFAQERFKLSNSYFVPQGTVEFPVEYTLTLLNKNKVNHSNAQNWLPEDLLLVPIYNPEGEIVGYISVDAPFNGKRPSVEDVQILELLAEQVYKLLERSQSYQPLVFRASRDPHTFLLTHSAFLGLLEQHIKFGREFANVIIDIDDLSKINLKYGHEIGDKVIEKVADVLRTRTRKSDYVARFGGEEFAILIKDVSKSKAIEITHRILDEIRQIQLPEGIRITASAGIAVYPEHGNDYEKLIKEALKALQVAKKSGKDRLMVF</sequence>
<dbReference type="HOGENOM" id="CLU_503314_0_0_0"/>
<dbReference type="PANTHER" id="PTHR45138:SF9">
    <property type="entry name" value="DIGUANYLATE CYCLASE DGCM-RELATED"/>
    <property type="match status" value="1"/>
</dbReference>
<dbReference type="Proteomes" id="UP000006804">
    <property type="component" value="Chromosome"/>
</dbReference>
<dbReference type="Pfam" id="PF00990">
    <property type="entry name" value="GGDEF"/>
    <property type="match status" value="1"/>
</dbReference>
<dbReference type="SUPFAM" id="SSF55073">
    <property type="entry name" value="Nucleotide cyclase"/>
    <property type="match status" value="1"/>
</dbReference>
<dbReference type="eggNOG" id="COG3706">
    <property type="taxonomic scope" value="Bacteria"/>
</dbReference>